<proteinExistence type="predicted"/>
<gene>
    <name evidence="1" type="ORF">MUN79_23865</name>
</gene>
<dbReference type="AlphaFoldDB" id="A0A8T9Q268"/>
<protein>
    <submittedName>
        <fullName evidence="1">Uncharacterized protein</fullName>
    </submittedName>
</protein>
<dbReference type="KEGG" id="hcu:MUN79_23865"/>
<dbReference type="EMBL" id="CP095046">
    <property type="protein sequence ID" value="UOQ71614.1"/>
    <property type="molecule type" value="Genomic_DNA"/>
</dbReference>
<accession>A0A8T9Q268</accession>
<sequence length="131" mass="14996">MDYANDPELNGKYLGTISKDFAMVSDTIMEASSQVRKMDISKYPIFIFAKREIPLGSLLVNADEANLEWHVFASYLELFVQQGIVGQEGIEAFEQTYKDPNEYCCLFVLDEDFTNFVFIPYPKTKPELVLS</sequence>
<evidence type="ECO:0000313" key="1">
    <source>
        <dbReference type="EMBL" id="UOQ71614.1"/>
    </source>
</evidence>
<keyword evidence="2" id="KW-1185">Reference proteome</keyword>
<organism evidence="1 2">
    <name type="scientific">Hymenobacter cellulosilyticus</name>
    <dbReference type="NCBI Taxonomy" id="2932248"/>
    <lineage>
        <taxon>Bacteria</taxon>
        <taxon>Pseudomonadati</taxon>
        <taxon>Bacteroidota</taxon>
        <taxon>Cytophagia</taxon>
        <taxon>Cytophagales</taxon>
        <taxon>Hymenobacteraceae</taxon>
        <taxon>Hymenobacter</taxon>
    </lineage>
</organism>
<name>A0A8T9Q268_9BACT</name>
<dbReference type="RefSeq" id="WP_244675021.1">
    <property type="nucleotide sequence ID" value="NZ_CP095046.1"/>
</dbReference>
<dbReference type="Proteomes" id="UP000831796">
    <property type="component" value="Chromosome"/>
</dbReference>
<evidence type="ECO:0000313" key="2">
    <source>
        <dbReference type="Proteomes" id="UP000831796"/>
    </source>
</evidence>
<reference evidence="1" key="1">
    <citation type="submission" date="2022-04" db="EMBL/GenBank/DDBJ databases">
        <title>Hymenobacter sp. isolated from the air.</title>
        <authorList>
            <person name="Won M."/>
            <person name="Lee C.-M."/>
            <person name="Woen H.-Y."/>
            <person name="Kwon S.-W."/>
        </authorList>
    </citation>
    <scope>NUCLEOTIDE SEQUENCE</scope>
    <source>
        <strain evidence="1">5116S-3</strain>
    </source>
</reference>